<dbReference type="GO" id="GO:0016987">
    <property type="term" value="F:sigma factor activity"/>
    <property type="evidence" value="ECO:0007669"/>
    <property type="project" value="UniProtKB-KW"/>
</dbReference>
<comment type="similarity">
    <text evidence="1">Belongs to the sigma-70 factor family. ECF subfamily.</text>
</comment>
<keyword evidence="3" id="KW-0731">Sigma factor</keyword>
<keyword evidence="4" id="KW-0238">DNA-binding</keyword>
<comment type="caution">
    <text evidence="8">The sequence shown here is derived from an EMBL/GenBank/DDBJ whole genome shotgun (WGS) entry which is preliminary data.</text>
</comment>
<gene>
    <name evidence="8" type="primary">sigE</name>
    <name evidence="8" type="ORF">Kpho02_23340</name>
</gene>
<name>A0A9W6Q4K2_9ACTN</name>
<dbReference type="GO" id="GO:0006352">
    <property type="term" value="P:DNA-templated transcription initiation"/>
    <property type="evidence" value="ECO:0007669"/>
    <property type="project" value="InterPro"/>
</dbReference>
<dbReference type="Gene3D" id="1.10.10.10">
    <property type="entry name" value="Winged helix-like DNA-binding domain superfamily/Winged helix DNA-binding domain"/>
    <property type="match status" value="1"/>
</dbReference>
<evidence type="ECO:0000256" key="4">
    <source>
        <dbReference type="ARBA" id="ARBA00023125"/>
    </source>
</evidence>
<evidence type="ECO:0000313" key="8">
    <source>
        <dbReference type="EMBL" id="GLW70035.1"/>
    </source>
</evidence>
<keyword evidence="5" id="KW-0804">Transcription</keyword>
<dbReference type="CDD" id="cd06171">
    <property type="entry name" value="Sigma70_r4"/>
    <property type="match status" value="1"/>
</dbReference>
<dbReference type="AlphaFoldDB" id="A0A9W6Q4K2"/>
<dbReference type="InterPro" id="IPR013324">
    <property type="entry name" value="RNA_pol_sigma_r3/r4-like"/>
</dbReference>
<dbReference type="Pfam" id="PF08281">
    <property type="entry name" value="Sigma70_r4_2"/>
    <property type="match status" value="1"/>
</dbReference>
<evidence type="ECO:0000259" key="6">
    <source>
        <dbReference type="Pfam" id="PF04542"/>
    </source>
</evidence>
<dbReference type="NCBIfam" id="TIGR02937">
    <property type="entry name" value="sigma70-ECF"/>
    <property type="match status" value="1"/>
</dbReference>
<dbReference type="InterPro" id="IPR036388">
    <property type="entry name" value="WH-like_DNA-bd_sf"/>
</dbReference>
<dbReference type="GO" id="GO:0003677">
    <property type="term" value="F:DNA binding"/>
    <property type="evidence" value="ECO:0007669"/>
    <property type="project" value="UniProtKB-KW"/>
</dbReference>
<accession>A0A9W6Q4K2</accession>
<dbReference type="SUPFAM" id="SSF88659">
    <property type="entry name" value="Sigma3 and sigma4 domains of RNA polymerase sigma factors"/>
    <property type="match status" value="1"/>
</dbReference>
<dbReference type="Gene3D" id="1.10.1740.10">
    <property type="match status" value="1"/>
</dbReference>
<dbReference type="EMBL" id="BSSA01000006">
    <property type="protein sequence ID" value="GLW70035.1"/>
    <property type="molecule type" value="Genomic_DNA"/>
</dbReference>
<evidence type="ECO:0000256" key="5">
    <source>
        <dbReference type="ARBA" id="ARBA00023163"/>
    </source>
</evidence>
<dbReference type="InterPro" id="IPR039425">
    <property type="entry name" value="RNA_pol_sigma-70-like"/>
</dbReference>
<evidence type="ECO:0000256" key="2">
    <source>
        <dbReference type="ARBA" id="ARBA00023015"/>
    </source>
</evidence>
<sequence length="166" mass="18175">MADEDTHRLVAAAQRGDAFALDALITELTPYVGRICASVALEHAPDAMQEAFIAILRGLPALRTPEALYGWVRVVTVREAVRTARQHRREVAVPDLADAPAAGDATLSGDVADVLRRLGPEQRAVLVLRHVEGLDEQEVARLLRVPVGTVRSRLFRARAAFRRAWG</sequence>
<evidence type="ECO:0000256" key="1">
    <source>
        <dbReference type="ARBA" id="ARBA00010641"/>
    </source>
</evidence>
<evidence type="ECO:0000256" key="3">
    <source>
        <dbReference type="ARBA" id="ARBA00023082"/>
    </source>
</evidence>
<feature type="domain" description="RNA polymerase sigma-70 region 2" evidence="6">
    <location>
        <begin position="42"/>
        <end position="89"/>
    </location>
</feature>
<reference evidence="8" key="1">
    <citation type="submission" date="2023-02" db="EMBL/GenBank/DDBJ databases">
        <title>Kitasatospora phosalacinea NBRC 14627.</title>
        <authorList>
            <person name="Ichikawa N."/>
            <person name="Sato H."/>
            <person name="Tonouchi N."/>
        </authorList>
    </citation>
    <scope>NUCLEOTIDE SEQUENCE</scope>
    <source>
        <strain evidence="8">NBRC 14627</strain>
    </source>
</reference>
<dbReference type="RefSeq" id="WP_285735883.1">
    <property type="nucleotide sequence ID" value="NZ_BSSA01000006.1"/>
</dbReference>
<dbReference type="InterPro" id="IPR014284">
    <property type="entry name" value="RNA_pol_sigma-70_dom"/>
</dbReference>
<feature type="domain" description="RNA polymerase sigma factor 70 region 4 type 2" evidence="7">
    <location>
        <begin position="111"/>
        <end position="160"/>
    </location>
</feature>
<dbReference type="Proteomes" id="UP001165041">
    <property type="component" value="Unassembled WGS sequence"/>
</dbReference>
<dbReference type="InterPro" id="IPR013325">
    <property type="entry name" value="RNA_pol_sigma_r2"/>
</dbReference>
<dbReference type="InterPro" id="IPR007627">
    <property type="entry name" value="RNA_pol_sigma70_r2"/>
</dbReference>
<proteinExistence type="inferred from homology"/>
<dbReference type="InterPro" id="IPR013249">
    <property type="entry name" value="RNA_pol_sigma70_r4_t2"/>
</dbReference>
<dbReference type="PANTHER" id="PTHR43133:SF8">
    <property type="entry name" value="RNA POLYMERASE SIGMA FACTOR HI_1459-RELATED"/>
    <property type="match status" value="1"/>
</dbReference>
<evidence type="ECO:0000313" key="9">
    <source>
        <dbReference type="Proteomes" id="UP001165041"/>
    </source>
</evidence>
<dbReference type="PANTHER" id="PTHR43133">
    <property type="entry name" value="RNA POLYMERASE ECF-TYPE SIGMA FACTO"/>
    <property type="match status" value="1"/>
</dbReference>
<evidence type="ECO:0000259" key="7">
    <source>
        <dbReference type="Pfam" id="PF08281"/>
    </source>
</evidence>
<dbReference type="SUPFAM" id="SSF88946">
    <property type="entry name" value="Sigma2 domain of RNA polymerase sigma factors"/>
    <property type="match status" value="1"/>
</dbReference>
<keyword evidence="2" id="KW-0805">Transcription regulation</keyword>
<organism evidence="8 9">
    <name type="scientific">Kitasatospora phosalacinea</name>
    <dbReference type="NCBI Taxonomy" id="2065"/>
    <lineage>
        <taxon>Bacteria</taxon>
        <taxon>Bacillati</taxon>
        <taxon>Actinomycetota</taxon>
        <taxon>Actinomycetes</taxon>
        <taxon>Kitasatosporales</taxon>
        <taxon>Streptomycetaceae</taxon>
        <taxon>Kitasatospora</taxon>
    </lineage>
</organism>
<protein>
    <submittedName>
        <fullName evidence="8">RNA polymerase sigma factor</fullName>
    </submittedName>
</protein>
<dbReference type="Pfam" id="PF04542">
    <property type="entry name" value="Sigma70_r2"/>
    <property type="match status" value="1"/>
</dbReference>